<feature type="signal peptide" evidence="1">
    <location>
        <begin position="1"/>
        <end position="20"/>
    </location>
</feature>
<evidence type="ECO:0000313" key="3">
    <source>
        <dbReference type="Proteomes" id="UP000197065"/>
    </source>
</evidence>
<dbReference type="AlphaFoldDB" id="A0A212PYX3"/>
<feature type="chain" id="PRO_5013188442" description="Outer membrane surface antigen" evidence="1">
    <location>
        <begin position="21"/>
        <end position="171"/>
    </location>
</feature>
<organism evidence="2 3">
    <name type="scientific">Arboricoccus pini</name>
    <dbReference type="NCBI Taxonomy" id="1963835"/>
    <lineage>
        <taxon>Bacteria</taxon>
        <taxon>Pseudomonadati</taxon>
        <taxon>Pseudomonadota</taxon>
        <taxon>Alphaproteobacteria</taxon>
        <taxon>Geminicoccales</taxon>
        <taxon>Geminicoccaceae</taxon>
        <taxon>Arboricoccus</taxon>
    </lineage>
</organism>
<evidence type="ECO:0008006" key="4">
    <source>
        <dbReference type="Google" id="ProtNLM"/>
    </source>
</evidence>
<gene>
    <name evidence="2" type="ORF">SAMN07250955_101229</name>
</gene>
<sequence length="171" mass="17638">MAWRKLALLILLPQALLLSACGSVLTETTADVAGVGGAAAATALTDNAMLATGIGLGVRSIANAGLQYGERSLHANEQAAIAKAGGPLAAGQVAPWSISHSVPIEEDKEGRVAVSRVIQGPGLNCKELVFSVDKMDKKPSNGVYTTTICQEADGWQWAAAEPSTARWGSLQ</sequence>
<proteinExistence type="predicted"/>
<dbReference type="Proteomes" id="UP000197065">
    <property type="component" value="Unassembled WGS sequence"/>
</dbReference>
<dbReference type="RefSeq" id="WP_207761880.1">
    <property type="nucleotide sequence ID" value="NZ_FYEH01000001.1"/>
</dbReference>
<accession>A0A212PYX3</accession>
<keyword evidence="3" id="KW-1185">Reference proteome</keyword>
<protein>
    <recommendedName>
        <fullName evidence="4">Outer membrane surface antigen</fullName>
    </recommendedName>
</protein>
<dbReference type="EMBL" id="FYEH01000001">
    <property type="protein sequence ID" value="SNB52321.1"/>
    <property type="molecule type" value="Genomic_DNA"/>
</dbReference>
<evidence type="ECO:0000256" key="1">
    <source>
        <dbReference type="SAM" id="SignalP"/>
    </source>
</evidence>
<dbReference type="PROSITE" id="PS51257">
    <property type="entry name" value="PROKAR_LIPOPROTEIN"/>
    <property type="match status" value="1"/>
</dbReference>
<evidence type="ECO:0000313" key="2">
    <source>
        <dbReference type="EMBL" id="SNB52321.1"/>
    </source>
</evidence>
<keyword evidence="1" id="KW-0732">Signal</keyword>
<name>A0A212PYX3_9PROT</name>
<reference evidence="2 3" key="1">
    <citation type="submission" date="2017-06" db="EMBL/GenBank/DDBJ databases">
        <authorList>
            <person name="Kim H.J."/>
            <person name="Triplett B.A."/>
        </authorList>
    </citation>
    <scope>NUCLEOTIDE SEQUENCE [LARGE SCALE GENOMIC DNA]</scope>
    <source>
        <strain evidence="2 3">B29T1</strain>
    </source>
</reference>